<dbReference type="PANTHER" id="PTHR44591:SF19">
    <property type="entry name" value="TWO-COMPONENT RESPONSE REGULATOR-RELATED"/>
    <property type="match status" value="1"/>
</dbReference>
<dbReference type="RefSeq" id="WP_084333876.1">
    <property type="nucleotide sequence ID" value="NZ_CBKZNZ010000132.1"/>
</dbReference>
<dbReference type="Gene3D" id="3.40.50.2300">
    <property type="match status" value="1"/>
</dbReference>
<feature type="modified residue" description="4-aspartylphosphate" evidence="2">
    <location>
        <position position="52"/>
    </location>
</feature>
<dbReference type="PANTHER" id="PTHR44591">
    <property type="entry name" value="STRESS RESPONSE REGULATOR PROTEIN 1"/>
    <property type="match status" value="1"/>
</dbReference>
<dbReference type="STRING" id="137658.SAMN05216186_103259"/>
<evidence type="ECO:0000259" key="4">
    <source>
        <dbReference type="PROSITE" id="PS50110"/>
    </source>
</evidence>
<keyword evidence="3" id="KW-0175">Coiled coil</keyword>
<dbReference type="OrthoDB" id="9802066at2"/>
<dbReference type="InterPro" id="IPR050595">
    <property type="entry name" value="Bact_response_regulator"/>
</dbReference>
<dbReference type="AlphaFoldDB" id="A0A1G8XQ51"/>
<evidence type="ECO:0000313" key="6">
    <source>
        <dbReference type="Proteomes" id="UP000198706"/>
    </source>
</evidence>
<dbReference type="GO" id="GO:0000160">
    <property type="term" value="P:phosphorelay signal transduction system"/>
    <property type="evidence" value="ECO:0007669"/>
    <property type="project" value="InterPro"/>
</dbReference>
<dbReference type="SUPFAM" id="SSF52172">
    <property type="entry name" value="CheY-like"/>
    <property type="match status" value="1"/>
</dbReference>
<keyword evidence="1 2" id="KW-0597">Phosphoprotein</keyword>
<name>A0A1G8XQ51_9PSED</name>
<feature type="coiled-coil region" evidence="3">
    <location>
        <begin position="120"/>
        <end position="161"/>
    </location>
</feature>
<dbReference type="InterPro" id="IPR011006">
    <property type="entry name" value="CheY-like_superfamily"/>
</dbReference>
<reference evidence="5 6" key="1">
    <citation type="submission" date="2016-10" db="EMBL/GenBank/DDBJ databases">
        <authorList>
            <person name="de Groot N.N."/>
        </authorList>
    </citation>
    <scope>NUCLEOTIDE SEQUENCE [LARGE SCALE GENOMIC DNA]</scope>
    <source>
        <strain evidence="5 6">JCM 21544</strain>
    </source>
</reference>
<evidence type="ECO:0000256" key="1">
    <source>
        <dbReference type="ARBA" id="ARBA00022553"/>
    </source>
</evidence>
<accession>A0A1G8XQ51</accession>
<dbReference type="CDD" id="cd17569">
    <property type="entry name" value="REC_HupR-like"/>
    <property type="match status" value="1"/>
</dbReference>
<gene>
    <name evidence="5" type="ORF">SAMN05216186_103259</name>
</gene>
<evidence type="ECO:0000256" key="2">
    <source>
        <dbReference type="PROSITE-ProRule" id="PRU00169"/>
    </source>
</evidence>
<dbReference type="InterPro" id="IPR001789">
    <property type="entry name" value="Sig_transdc_resp-reg_receiver"/>
</dbReference>
<dbReference type="SMART" id="SM00448">
    <property type="entry name" value="REC"/>
    <property type="match status" value="1"/>
</dbReference>
<keyword evidence="6" id="KW-1185">Reference proteome</keyword>
<organism evidence="5 6">
    <name type="scientific">Pseudomonas indica</name>
    <dbReference type="NCBI Taxonomy" id="137658"/>
    <lineage>
        <taxon>Bacteria</taxon>
        <taxon>Pseudomonadati</taxon>
        <taxon>Pseudomonadota</taxon>
        <taxon>Gammaproteobacteria</taxon>
        <taxon>Pseudomonadales</taxon>
        <taxon>Pseudomonadaceae</taxon>
        <taxon>Pseudomonas</taxon>
    </lineage>
</organism>
<sequence>MIKIQLVDDEPHVLSALQRVLRPHRWEVHAFDDVQEALEALTLHDYAVIISDYKMPHLDGVTYLQFAKQRQPHAMRMVLSAHGDRQSMMQAINQAEIYRFLSKPWEDYEIETAIKAAIDLYQLRHENQRLLEQVRRQKDTLQRQQDELLRLERENPGLTRVLRDTDGAVLIDELDDPSDHG</sequence>
<dbReference type="Proteomes" id="UP000198706">
    <property type="component" value="Unassembled WGS sequence"/>
</dbReference>
<dbReference type="PROSITE" id="PS50110">
    <property type="entry name" value="RESPONSE_REGULATORY"/>
    <property type="match status" value="1"/>
</dbReference>
<dbReference type="Pfam" id="PF00072">
    <property type="entry name" value="Response_reg"/>
    <property type="match status" value="1"/>
</dbReference>
<dbReference type="EMBL" id="FNFD01000003">
    <property type="protein sequence ID" value="SDJ92731.1"/>
    <property type="molecule type" value="Genomic_DNA"/>
</dbReference>
<evidence type="ECO:0000313" key="5">
    <source>
        <dbReference type="EMBL" id="SDJ92731.1"/>
    </source>
</evidence>
<evidence type="ECO:0000256" key="3">
    <source>
        <dbReference type="SAM" id="Coils"/>
    </source>
</evidence>
<proteinExistence type="predicted"/>
<feature type="domain" description="Response regulatory" evidence="4">
    <location>
        <begin position="3"/>
        <end position="118"/>
    </location>
</feature>
<protein>
    <submittedName>
        <fullName evidence="5">Response regulator receiver domain-containing protein</fullName>
    </submittedName>
</protein>